<evidence type="ECO:0000256" key="2">
    <source>
        <dbReference type="ARBA" id="ARBA00022448"/>
    </source>
</evidence>
<evidence type="ECO:0000313" key="4">
    <source>
        <dbReference type="EMBL" id="MBP2016821.1"/>
    </source>
</evidence>
<sequence>MRLAIDLLAPSDGQVRLLGADTVRQPSCRLRVGHLPLSFQPPSSLQVRDYVEALALLSGVPHRRVREAAETALERVGLLDKTASQLSNLSCDMLRRVRVAQVIAHDPEHPILDEPAAGLDPEERAVSWWAAGREARGL</sequence>
<evidence type="ECO:0000313" key="5">
    <source>
        <dbReference type="Proteomes" id="UP001519289"/>
    </source>
</evidence>
<accession>A0ABS4JPA4</accession>
<protein>
    <submittedName>
        <fullName evidence="4">ABC-type multidrug transport system ATPase subunit</fullName>
    </submittedName>
</protein>
<dbReference type="Proteomes" id="UP001519289">
    <property type="component" value="Unassembled WGS sequence"/>
</dbReference>
<dbReference type="EMBL" id="JAGGLG010000001">
    <property type="protein sequence ID" value="MBP2016821.1"/>
    <property type="molecule type" value="Genomic_DNA"/>
</dbReference>
<dbReference type="InterPro" id="IPR003439">
    <property type="entry name" value="ABC_transporter-like_ATP-bd"/>
</dbReference>
<dbReference type="Gene3D" id="3.40.50.300">
    <property type="entry name" value="P-loop containing nucleotide triphosphate hydrolases"/>
    <property type="match status" value="1"/>
</dbReference>
<dbReference type="PANTHER" id="PTHR43335">
    <property type="entry name" value="ABC TRANSPORTER, ATP-BINDING PROTEIN"/>
    <property type="match status" value="1"/>
</dbReference>
<keyword evidence="5" id="KW-1185">Reference proteome</keyword>
<comment type="caution">
    <text evidence="4">The sequence shown here is derived from an EMBL/GenBank/DDBJ whole genome shotgun (WGS) entry which is preliminary data.</text>
</comment>
<comment type="similarity">
    <text evidence="1">Belongs to the ABC transporter superfamily.</text>
</comment>
<evidence type="ECO:0000256" key="1">
    <source>
        <dbReference type="ARBA" id="ARBA00005417"/>
    </source>
</evidence>
<evidence type="ECO:0000259" key="3">
    <source>
        <dbReference type="Pfam" id="PF00005"/>
    </source>
</evidence>
<dbReference type="RefSeq" id="WP_209464964.1">
    <property type="nucleotide sequence ID" value="NZ_JAGGLG010000001.1"/>
</dbReference>
<feature type="domain" description="ABC transporter" evidence="3">
    <location>
        <begin position="6"/>
        <end position="116"/>
    </location>
</feature>
<reference evidence="4 5" key="1">
    <citation type="submission" date="2021-03" db="EMBL/GenBank/DDBJ databases">
        <title>Genomic Encyclopedia of Type Strains, Phase IV (KMG-IV): sequencing the most valuable type-strain genomes for metagenomic binning, comparative biology and taxonomic classification.</title>
        <authorList>
            <person name="Goeker M."/>
        </authorList>
    </citation>
    <scope>NUCLEOTIDE SEQUENCE [LARGE SCALE GENOMIC DNA]</scope>
    <source>
        <strain evidence="4 5">DSM 27138</strain>
    </source>
</reference>
<proteinExistence type="inferred from homology"/>
<keyword evidence="2" id="KW-0813">Transport</keyword>
<name>A0ABS4JPA4_9FIRM</name>
<dbReference type="Pfam" id="PF00005">
    <property type="entry name" value="ABC_tran"/>
    <property type="match status" value="1"/>
</dbReference>
<dbReference type="PANTHER" id="PTHR43335:SF2">
    <property type="entry name" value="ABC TRANSPORTER, ATP-BINDING PROTEIN"/>
    <property type="match status" value="1"/>
</dbReference>
<organism evidence="4 5">
    <name type="scientific">Symbiobacterium terraclitae</name>
    <dbReference type="NCBI Taxonomy" id="557451"/>
    <lineage>
        <taxon>Bacteria</taxon>
        <taxon>Bacillati</taxon>
        <taxon>Bacillota</taxon>
        <taxon>Clostridia</taxon>
        <taxon>Eubacteriales</taxon>
        <taxon>Symbiobacteriaceae</taxon>
        <taxon>Symbiobacterium</taxon>
    </lineage>
</organism>
<gene>
    <name evidence="4" type="ORF">J2Z79_000194</name>
</gene>
<dbReference type="SUPFAM" id="SSF52540">
    <property type="entry name" value="P-loop containing nucleoside triphosphate hydrolases"/>
    <property type="match status" value="1"/>
</dbReference>
<dbReference type="InterPro" id="IPR027417">
    <property type="entry name" value="P-loop_NTPase"/>
</dbReference>